<feature type="region of interest" description="Disordered" evidence="1">
    <location>
        <begin position="442"/>
        <end position="649"/>
    </location>
</feature>
<reference evidence="2 3" key="1">
    <citation type="journal article" date="2019" name="Nat. Ecol. Evol.">
        <title>Megaphylogeny resolves global patterns of mushroom evolution.</title>
        <authorList>
            <person name="Varga T."/>
            <person name="Krizsan K."/>
            <person name="Foldi C."/>
            <person name="Dima B."/>
            <person name="Sanchez-Garcia M."/>
            <person name="Sanchez-Ramirez S."/>
            <person name="Szollosi G.J."/>
            <person name="Szarkandi J.G."/>
            <person name="Papp V."/>
            <person name="Albert L."/>
            <person name="Andreopoulos W."/>
            <person name="Angelini C."/>
            <person name="Antonin V."/>
            <person name="Barry K.W."/>
            <person name="Bougher N.L."/>
            <person name="Buchanan P."/>
            <person name="Buyck B."/>
            <person name="Bense V."/>
            <person name="Catcheside P."/>
            <person name="Chovatia M."/>
            <person name="Cooper J."/>
            <person name="Damon W."/>
            <person name="Desjardin D."/>
            <person name="Finy P."/>
            <person name="Geml J."/>
            <person name="Haridas S."/>
            <person name="Hughes K."/>
            <person name="Justo A."/>
            <person name="Karasinski D."/>
            <person name="Kautmanova I."/>
            <person name="Kiss B."/>
            <person name="Kocsube S."/>
            <person name="Kotiranta H."/>
            <person name="LaButti K.M."/>
            <person name="Lechner B.E."/>
            <person name="Liimatainen K."/>
            <person name="Lipzen A."/>
            <person name="Lukacs Z."/>
            <person name="Mihaltcheva S."/>
            <person name="Morgado L.N."/>
            <person name="Niskanen T."/>
            <person name="Noordeloos M.E."/>
            <person name="Ohm R.A."/>
            <person name="Ortiz-Santana B."/>
            <person name="Ovrebo C."/>
            <person name="Racz N."/>
            <person name="Riley R."/>
            <person name="Savchenko A."/>
            <person name="Shiryaev A."/>
            <person name="Soop K."/>
            <person name="Spirin V."/>
            <person name="Szebenyi C."/>
            <person name="Tomsovsky M."/>
            <person name="Tulloss R.E."/>
            <person name="Uehling J."/>
            <person name="Grigoriev I.V."/>
            <person name="Vagvolgyi C."/>
            <person name="Papp T."/>
            <person name="Martin F.M."/>
            <person name="Miettinen O."/>
            <person name="Hibbett D.S."/>
            <person name="Nagy L.G."/>
        </authorList>
    </citation>
    <scope>NUCLEOTIDE SEQUENCE [LARGE SCALE GENOMIC DNA]</scope>
    <source>
        <strain evidence="2 3">OMC1185</strain>
    </source>
</reference>
<feature type="compositionally biased region" description="Basic and acidic residues" evidence="1">
    <location>
        <begin position="566"/>
        <end position="584"/>
    </location>
</feature>
<feature type="region of interest" description="Disordered" evidence="1">
    <location>
        <begin position="408"/>
        <end position="427"/>
    </location>
</feature>
<protein>
    <submittedName>
        <fullName evidence="2">Uncharacterized protein</fullName>
    </submittedName>
</protein>
<feature type="compositionally biased region" description="Pro residues" evidence="1">
    <location>
        <begin position="482"/>
        <end position="497"/>
    </location>
</feature>
<feature type="compositionally biased region" description="Polar residues" evidence="1">
    <location>
        <begin position="607"/>
        <end position="621"/>
    </location>
</feature>
<sequence length="649" mass="73023">MIGVQICALPMPNRTLSDESVSGLRIKTEHLQRVHSTSRYSRRFRSSEAVLTPREFSAGPYTPNTGHTFGVPNQFISTPLTAVPRPIVVHRRADSAVLRAQREQRYRRSYEALKSALKNPERARRESLVLALESAAAYMKSVVDDTKERLQDLRVQLADGAEFDGQTVAQIQRERWMAERRCSRLEDDEHVVEEKVHTLKTNLHVYPYADGTTTAHESRQRKNLSMFFERSPTKICTTSRPRSLEPIRLDDTPRVRTVKDLSSPTRLRPLSPRTLWKSNPLPDILIPRKTSDTLSASHDTTKTRPLSQRWSRLGNAHATRGRSYTASTASESVLSTWDDDRLPQDMRSGTAIIYKPLKLTERNIHPLLRRLSGSLAAEYINQDPVHIPEYVWDLLNDFDMVGEELIFASDRDPPPSPTLPQFAEPRHRGRYLETRYSVTPSESDFPAWSRAQPEPPVSPSPGHARRRTTAFSLTRWTALPPSSSPAPSLHPPRPPPALQLHLESPTAARRRSQSHPLPLSPNMLYAIPESPSSNPGMSPPPVSASVGSQRSGRSHRIRAKSLFRLGHVERPEDLGPDENSKSEETLFIQATAPERDPFAMSTPGPSPYSSCSAQEGSTSSQDRARRASEPLGRTGSMVDRIRKRLHVFK</sequence>
<name>A0A5C3N1A2_9AGAM</name>
<evidence type="ECO:0000256" key="1">
    <source>
        <dbReference type="SAM" id="MobiDB-lite"/>
    </source>
</evidence>
<evidence type="ECO:0000313" key="2">
    <source>
        <dbReference type="EMBL" id="TFK50226.1"/>
    </source>
</evidence>
<feature type="compositionally biased region" description="Basic residues" evidence="1">
    <location>
        <begin position="552"/>
        <end position="561"/>
    </location>
</feature>
<dbReference type="AlphaFoldDB" id="A0A5C3N1A2"/>
<proteinExistence type="predicted"/>
<keyword evidence="3" id="KW-1185">Reference proteome</keyword>
<dbReference type="OrthoDB" id="3254613at2759"/>
<dbReference type="Proteomes" id="UP000305948">
    <property type="component" value="Unassembled WGS sequence"/>
</dbReference>
<dbReference type="EMBL" id="ML213514">
    <property type="protein sequence ID" value="TFK50226.1"/>
    <property type="molecule type" value="Genomic_DNA"/>
</dbReference>
<organism evidence="2 3">
    <name type="scientific">Heliocybe sulcata</name>
    <dbReference type="NCBI Taxonomy" id="5364"/>
    <lineage>
        <taxon>Eukaryota</taxon>
        <taxon>Fungi</taxon>
        <taxon>Dikarya</taxon>
        <taxon>Basidiomycota</taxon>
        <taxon>Agaricomycotina</taxon>
        <taxon>Agaricomycetes</taxon>
        <taxon>Gloeophyllales</taxon>
        <taxon>Gloeophyllaceae</taxon>
        <taxon>Heliocybe</taxon>
    </lineage>
</organism>
<accession>A0A5C3N1A2</accession>
<evidence type="ECO:0000313" key="3">
    <source>
        <dbReference type="Proteomes" id="UP000305948"/>
    </source>
</evidence>
<gene>
    <name evidence="2" type="ORF">OE88DRAFT_1809223</name>
</gene>